<dbReference type="CDD" id="cd08556">
    <property type="entry name" value="GDPD"/>
    <property type="match status" value="1"/>
</dbReference>
<feature type="region of interest" description="Disordered" evidence="4">
    <location>
        <begin position="1"/>
        <end position="24"/>
    </location>
</feature>
<evidence type="ECO:0000256" key="3">
    <source>
        <dbReference type="ARBA" id="ARBA00047512"/>
    </source>
</evidence>
<evidence type="ECO:0000256" key="5">
    <source>
        <dbReference type="SAM" id="Phobius"/>
    </source>
</evidence>
<gene>
    <name evidence="7" type="ORF">M6B38_160555</name>
</gene>
<dbReference type="GO" id="GO:0006629">
    <property type="term" value="P:lipid metabolic process"/>
    <property type="evidence" value="ECO:0007669"/>
    <property type="project" value="InterPro"/>
</dbReference>
<reference evidence="7" key="1">
    <citation type="journal article" date="2023" name="GigaByte">
        <title>Genome assembly of the bearded iris, Iris pallida Lam.</title>
        <authorList>
            <person name="Bruccoleri R.E."/>
            <person name="Oakeley E.J."/>
            <person name="Faust A.M.E."/>
            <person name="Altorfer M."/>
            <person name="Dessus-Babus S."/>
            <person name="Burckhardt D."/>
            <person name="Oertli M."/>
            <person name="Naumann U."/>
            <person name="Petersen F."/>
            <person name="Wong J."/>
        </authorList>
    </citation>
    <scope>NUCLEOTIDE SEQUENCE</scope>
    <source>
        <strain evidence="7">GSM-AAB239-AS_SAM_17_03QT</strain>
    </source>
</reference>
<evidence type="ECO:0000256" key="1">
    <source>
        <dbReference type="ARBA" id="ARBA00012247"/>
    </source>
</evidence>
<dbReference type="EMBL" id="JANAVB010033017">
    <property type="protein sequence ID" value="KAJ6809408.1"/>
    <property type="molecule type" value="Genomic_DNA"/>
</dbReference>
<dbReference type="PANTHER" id="PTHR47449">
    <property type="entry name" value="GLYCEROPHOSPHODIESTER PHOSPHODIESTERASE GDPD4"/>
    <property type="match status" value="1"/>
</dbReference>
<dbReference type="GO" id="GO:0008889">
    <property type="term" value="F:glycerophosphodiester phosphodiesterase activity"/>
    <property type="evidence" value="ECO:0007669"/>
    <property type="project" value="UniProtKB-EC"/>
</dbReference>
<dbReference type="Proteomes" id="UP001140949">
    <property type="component" value="Unassembled WGS sequence"/>
</dbReference>
<name>A0AAX6EZR4_IRIPA</name>
<proteinExistence type="predicted"/>
<accession>A0AAX6EZR4</accession>
<evidence type="ECO:0000313" key="7">
    <source>
        <dbReference type="EMBL" id="KAJ6809408.1"/>
    </source>
</evidence>
<dbReference type="InterPro" id="IPR017946">
    <property type="entry name" value="PLC-like_Pdiesterase_TIM-brl"/>
</dbReference>
<protein>
    <recommendedName>
        <fullName evidence="1">glycerophosphodiester phosphodiesterase</fullName>
        <ecNumber evidence="1">3.1.4.46</ecNumber>
    </recommendedName>
</protein>
<feature type="transmembrane region" description="Helical" evidence="5">
    <location>
        <begin position="36"/>
        <end position="58"/>
    </location>
</feature>
<keyword evidence="2" id="KW-0319">Glycerol metabolism</keyword>
<dbReference type="AlphaFoldDB" id="A0AAX6EZR4"/>
<feature type="domain" description="GP-PDE" evidence="6">
    <location>
        <begin position="76"/>
        <end position="315"/>
    </location>
</feature>
<sequence>MARPSSPLLPPPPSSSSSRRRKRKELRFPRITSRSFLRFLPVIVVVAFVPPLFFHFRLRQFHQARLRRCGWLENPPLVCAHGGDATSAAPNTIAAYRIALHSHVDCIEIDASRSLDGELFALHDRDLQRMSKNNTAKVGYMKMKEIKELDAGFQLRPEFHNQQVPTIEEALTFVSSSVRQVVLDVKVGPPSYERGLAKDILTIVKKTNCKNCLIWTKSDTLGRDVIKLQKNATVGYIVMKDPSTGATSKLLRMKDAAVVGVYHPLIDERLVRILHRRGKKVYAWTVDDAESMQRLLFEHVDAIVTNHPSLLQGLMQDLKTQCLQEGFPLP</sequence>
<dbReference type="PANTHER" id="PTHR47449:SF2">
    <property type="entry name" value="GLYCEROPHOSPHODIESTER PHOSPHODIESTERASE GDPD4"/>
    <property type="match status" value="1"/>
</dbReference>
<dbReference type="PROSITE" id="PS51704">
    <property type="entry name" value="GP_PDE"/>
    <property type="match status" value="1"/>
</dbReference>
<organism evidence="7 8">
    <name type="scientific">Iris pallida</name>
    <name type="common">Sweet iris</name>
    <dbReference type="NCBI Taxonomy" id="29817"/>
    <lineage>
        <taxon>Eukaryota</taxon>
        <taxon>Viridiplantae</taxon>
        <taxon>Streptophyta</taxon>
        <taxon>Embryophyta</taxon>
        <taxon>Tracheophyta</taxon>
        <taxon>Spermatophyta</taxon>
        <taxon>Magnoliopsida</taxon>
        <taxon>Liliopsida</taxon>
        <taxon>Asparagales</taxon>
        <taxon>Iridaceae</taxon>
        <taxon>Iridoideae</taxon>
        <taxon>Irideae</taxon>
        <taxon>Iris</taxon>
    </lineage>
</organism>
<evidence type="ECO:0000313" key="8">
    <source>
        <dbReference type="Proteomes" id="UP001140949"/>
    </source>
</evidence>
<dbReference type="EC" id="3.1.4.46" evidence="1"/>
<keyword evidence="5" id="KW-0812">Transmembrane</keyword>
<evidence type="ECO:0000256" key="2">
    <source>
        <dbReference type="ARBA" id="ARBA00022798"/>
    </source>
</evidence>
<evidence type="ECO:0000256" key="4">
    <source>
        <dbReference type="SAM" id="MobiDB-lite"/>
    </source>
</evidence>
<dbReference type="Pfam" id="PF03009">
    <property type="entry name" value="GDPD"/>
    <property type="match status" value="1"/>
</dbReference>
<evidence type="ECO:0000259" key="6">
    <source>
        <dbReference type="PROSITE" id="PS51704"/>
    </source>
</evidence>
<dbReference type="GO" id="GO:0006071">
    <property type="term" value="P:glycerol metabolic process"/>
    <property type="evidence" value="ECO:0007669"/>
    <property type="project" value="UniProtKB-KW"/>
</dbReference>
<keyword evidence="5" id="KW-0472">Membrane</keyword>
<comment type="caution">
    <text evidence="7">The sequence shown here is derived from an EMBL/GenBank/DDBJ whole genome shotgun (WGS) entry which is preliminary data.</text>
</comment>
<reference evidence="7" key="2">
    <citation type="submission" date="2023-04" db="EMBL/GenBank/DDBJ databases">
        <authorList>
            <person name="Bruccoleri R.E."/>
            <person name="Oakeley E.J."/>
            <person name="Faust A.-M."/>
            <person name="Dessus-Babus S."/>
            <person name="Altorfer M."/>
            <person name="Burckhardt D."/>
            <person name="Oertli M."/>
            <person name="Naumann U."/>
            <person name="Petersen F."/>
            <person name="Wong J."/>
        </authorList>
    </citation>
    <scope>NUCLEOTIDE SEQUENCE</scope>
    <source>
        <strain evidence="7">GSM-AAB239-AS_SAM_17_03QT</strain>
        <tissue evidence="7">Leaf</tissue>
    </source>
</reference>
<comment type="catalytic activity">
    <reaction evidence="3">
        <text>a sn-glycero-3-phosphodiester + H2O = an alcohol + sn-glycerol 3-phosphate + H(+)</text>
        <dbReference type="Rhea" id="RHEA:12969"/>
        <dbReference type="ChEBI" id="CHEBI:15377"/>
        <dbReference type="ChEBI" id="CHEBI:15378"/>
        <dbReference type="ChEBI" id="CHEBI:30879"/>
        <dbReference type="ChEBI" id="CHEBI:57597"/>
        <dbReference type="ChEBI" id="CHEBI:83408"/>
        <dbReference type="EC" id="3.1.4.46"/>
    </reaction>
</comment>
<dbReference type="InterPro" id="IPR044236">
    <property type="entry name" value="GDPD4"/>
</dbReference>
<dbReference type="Gene3D" id="3.20.20.190">
    <property type="entry name" value="Phosphatidylinositol (PI) phosphodiesterase"/>
    <property type="match status" value="1"/>
</dbReference>
<dbReference type="InterPro" id="IPR030395">
    <property type="entry name" value="GP_PDE_dom"/>
</dbReference>
<keyword evidence="8" id="KW-1185">Reference proteome</keyword>
<dbReference type="SUPFAM" id="SSF51695">
    <property type="entry name" value="PLC-like phosphodiesterases"/>
    <property type="match status" value="1"/>
</dbReference>
<keyword evidence="5" id="KW-1133">Transmembrane helix</keyword>